<keyword evidence="6 11" id="KW-0418">Kinase</keyword>
<evidence type="ECO:0000256" key="6">
    <source>
        <dbReference type="ARBA" id="ARBA00022777"/>
    </source>
</evidence>
<dbReference type="SMART" id="SM00388">
    <property type="entry name" value="HisKA"/>
    <property type="match status" value="1"/>
</dbReference>
<evidence type="ECO:0000256" key="4">
    <source>
        <dbReference type="ARBA" id="ARBA00022679"/>
    </source>
</evidence>
<evidence type="ECO:0000313" key="12">
    <source>
        <dbReference type="Proteomes" id="UP000241639"/>
    </source>
</evidence>
<protein>
    <recommendedName>
        <fullName evidence="2">histidine kinase</fullName>
        <ecNumber evidence="2">2.7.13.3</ecNumber>
    </recommendedName>
</protein>
<evidence type="ECO:0000256" key="1">
    <source>
        <dbReference type="ARBA" id="ARBA00000085"/>
    </source>
</evidence>
<keyword evidence="12" id="KW-1185">Reference proteome</keyword>
<dbReference type="CDD" id="cd00082">
    <property type="entry name" value="HisKA"/>
    <property type="match status" value="1"/>
</dbReference>
<dbReference type="PANTHER" id="PTHR43065">
    <property type="entry name" value="SENSOR HISTIDINE KINASE"/>
    <property type="match status" value="1"/>
</dbReference>
<dbReference type="Pfam" id="PF00989">
    <property type="entry name" value="PAS"/>
    <property type="match status" value="1"/>
</dbReference>
<dbReference type="CDD" id="cd00130">
    <property type="entry name" value="PAS"/>
    <property type="match status" value="1"/>
</dbReference>
<dbReference type="InterPro" id="IPR013767">
    <property type="entry name" value="PAS_fold"/>
</dbReference>
<dbReference type="InterPro" id="IPR003661">
    <property type="entry name" value="HisK_dim/P_dom"/>
</dbReference>
<dbReference type="Gene3D" id="1.10.287.130">
    <property type="match status" value="1"/>
</dbReference>
<dbReference type="GO" id="GO:0006355">
    <property type="term" value="P:regulation of DNA-templated transcription"/>
    <property type="evidence" value="ECO:0007669"/>
    <property type="project" value="InterPro"/>
</dbReference>
<dbReference type="InterPro" id="IPR035965">
    <property type="entry name" value="PAS-like_dom_sf"/>
</dbReference>
<dbReference type="SMART" id="SM00387">
    <property type="entry name" value="HATPase_c"/>
    <property type="match status" value="1"/>
</dbReference>
<dbReference type="Pfam" id="PF00512">
    <property type="entry name" value="HisKA"/>
    <property type="match status" value="1"/>
</dbReference>
<organism evidence="11 12">
    <name type="scientific">Desmospora activa DSM 45169</name>
    <dbReference type="NCBI Taxonomy" id="1121389"/>
    <lineage>
        <taxon>Bacteria</taxon>
        <taxon>Bacillati</taxon>
        <taxon>Bacillota</taxon>
        <taxon>Bacilli</taxon>
        <taxon>Bacillales</taxon>
        <taxon>Thermoactinomycetaceae</taxon>
        <taxon>Desmospora</taxon>
    </lineage>
</organism>
<dbReference type="Proteomes" id="UP000241639">
    <property type="component" value="Unassembled WGS sequence"/>
</dbReference>
<dbReference type="EMBL" id="PZZP01000002">
    <property type="protein sequence ID" value="PTM56950.1"/>
    <property type="molecule type" value="Genomic_DNA"/>
</dbReference>
<keyword evidence="7" id="KW-0067">ATP-binding</keyword>
<dbReference type="PANTHER" id="PTHR43065:SF10">
    <property type="entry name" value="PEROXIDE STRESS-ACTIVATED HISTIDINE KINASE MAK3"/>
    <property type="match status" value="1"/>
</dbReference>
<dbReference type="SUPFAM" id="SSF55785">
    <property type="entry name" value="PYP-like sensor domain (PAS domain)"/>
    <property type="match status" value="2"/>
</dbReference>
<dbReference type="Pfam" id="PF02518">
    <property type="entry name" value="HATPase_c"/>
    <property type="match status" value="1"/>
</dbReference>
<dbReference type="InterPro" id="IPR036890">
    <property type="entry name" value="HATPase_C_sf"/>
</dbReference>
<evidence type="ECO:0000256" key="3">
    <source>
        <dbReference type="ARBA" id="ARBA00022553"/>
    </source>
</evidence>
<comment type="catalytic activity">
    <reaction evidence="1">
        <text>ATP + protein L-histidine = ADP + protein N-phospho-L-histidine.</text>
        <dbReference type="EC" id="2.7.13.3"/>
    </reaction>
</comment>
<dbReference type="InterPro" id="IPR000014">
    <property type="entry name" value="PAS"/>
</dbReference>
<feature type="domain" description="PAS" evidence="10">
    <location>
        <begin position="127"/>
        <end position="198"/>
    </location>
</feature>
<keyword evidence="3" id="KW-0597">Phosphoprotein</keyword>
<dbReference type="GO" id="GO:0000155">
    <property type="term" value="F:phosphorelay sensor kinase activity"/>
    <property type="evidence" value="ECO:0007669"/>
    <property type="project" value="InterPro"/>
</dbReference>
<proteinExistence type="predicted"/>
<dbReference type="InterPro" id="IPR005467">
    <property type="entry name" value="His_kinase_dom"/>
</dbReference>
<reference evidence="11 12" key="1">
    <citation type="submission" date="2018-04" db="EMBL/GenBank/DDBJ databases">
        <title>Genomic Encyclopedia of Archaeal and Bacterial Type Strains, Phase II (KMG-II): from individual species to whole genera.</title>
        <authorList>
            <person name="Goeker M."/>
        </authorList>
    </citation>
    <scope>NUCLEOTIDE SEQUENCE [LARGE SCALE GENOMIC DNA]</scope>
    <source>
        <strain evidence="11 12">DSM 45169</strain>
    </source>
</reference>
<dbReference type="Gene3D" id="3.30.565.10">
    <property type="entry name" value="Histidine kinase-like ATPase, C-terminal domain"/>
    <property type="match status" value="1"/>
</dbReference>
<dbReference type="InterPro" id="IPR004358">
    <property type="entry name" value="Sig_transdc_His_kin-like_C"/>
</dbReference>
<dbReference type="PROSITE" id="PS50109">
    <property type="entry name" value="HIS_KIN"/>
    <property type="match status" value="1"/>
</dbReference>
<evidence type="ECO:0000256" key="8">
    <source>
        <dbReference type="ARBA" id="ARBA00023012"/>
    </source>
</evidence>
<dbReference type="GO" id="GO:0005524">
    <property type="term" value="F:ATP binding"/>
    <property type="evidence" value="ECO:0007669"/>
    <property type="project" value="UniProtKB-KW"/>
</dbReference>
<evidence type="ECO:0000256" key="7">
    <source>
        <dbReference type="ARBA" id="ARBA00022840"/>
    </source>
</evidence>
<keyword evidence="5" id="KW-0547">Nucleotide-binding</keyword>
<evidence type="ECO:0000313" key="11">
    <source>
        <dbReference type="EMBL" id="PTM56950.1"/>
    </source>
</evidence>
<dbReference type="Gene3D" id="3.30.450.20">
    <property type="entry name" value="PAS domain"/>
    <property type="match status" value="1"/>
</dbReference>
<dbReference type="InterPro" id="IPR036097">
    <property type="entry name" value="HisK_dim/P_sf"/>
</dbReference>
<evidence type="ECO:0000259" key="9">
    <source>
        <dbReference type="PROSITE" id="PS50109"/>
    </source>
</evidence>
<keyword evidence="4" id="KW-0808">Transferase</keyword>
<dbReference type="PROSITE" id="PS50112">
    <property type="entry name" value="PAS"/>
    <property type="match status" value="2"/>
</dbReference>
<accession>A0A2T4Z4Y5</accession>
<evidence type="ECO:0000256" key="5">
    <source>
        <dbReference type="ARBA" id="ARBA00022741"/>
    </source>
</evidence>
<dbReference type="SUPFAM" id="SSF47384">
    <property type="entry name" value="Homodimeric domain of signal transducing histidine kinase"/>
    <property type="match status" value="1"/>
</dbReference>
<sequence>MPIAFHLDVKLDHLTSWVEGMPQPALVLDDHGKVIEVSQSLLSQVGWERSSVLNQPFQRWLLLPEKGEHHLFHPGESKPKLLTLQGSLLSPDYSPLPSTIHWISGTSEGHGYHLLIFNPASRGWGLFHHRIDRLAADLQLGIIVLDGNGRVDELNRSAQMLIGVNRNDVLRRPVEHVFNHPIDETGKLSSLLEKIQNRIPFRDQPVSWVVGEKRLDVRLDYQPLGRWEDHIIGAYCLIRDMTQLQSLEMQVRRNDRLAMIGQIAAGTAHEIRNPLTSIRGFLQVMKHALQEKGELKEQGYTEIMLREIDRINNLLGEFLLLSKPRSVRMCPVQVDEIWKELLPIIENEAILHNTEVRFQVENPSLPRVKADKELLKQVFLNLCKNGIEAMGDGGILTIRLFAMTDRKELAIEVWDTGPGIPPHAAEKIFDPFFTTKEHGTGLGLSVCKRILQDIGGRVEFSSLEDGTAFTVHIPVMED</sequence>
<dbReference type="InterPro" id="IPR003594">
    <property type="entry name" value="HATPase_dom"/>
</dbReference>
<gene>
    <name evidence="11" type="ORF">C8J48_3283</name>
</gene>
<evidence type="ECO:0000256" key="2">
    <source>
        <dbReference type="ARBA" id="ARBA00012438"/>
    </source>
</evidence>
<dbReference type="EC" id="2.7.13.3" evidence="2"/>
<name>A0A2T4Z4Y5_9BACL</name>
<comment type="caution">
    <text evidence="11">The sequence shown here is derived from an EMBL/GenBank/DDBJ whole genome shotgun (WGS) entry which is preliminary data.</text>
</comment>
<feature type="domain" description="Histidine kinase" evidence="9">
    <location>
        <begin position="266"/>
        <end position="477"/>
    </location>
</feature>
<dbReference type="AlphaFoldDB" id="A0A2T4Z4Y5"/>
<dbReference type="SMART" id="SM00091">
    <property type="entry name" value="PAS"/>
    <property type="match status" value="2"/>
</dbReference>
<evidence type="ECO:0000259" key="10">
    <source>
        <dbReference type="PROSITE" id="PS50112"/>
    </source>
</evidence>
<dbReference type="PRINTS" id="PR00344">
    <property type="entry name" value="BCTRLSENSOR"/>
</dbReference>
<dbReference type="SUPFAM" id="SSF55874">
    <property type="entry name" value="ATPase domain of HSP90 chaperone/DNA topoisomerase II/histidine kinase"/>
    <property type="match status" value="1"/>
</dbReference>
<feature type="domain" description="PAS" evidence="10">
    <location>
        <begin position="10"/>
        <end position="65"/>
    </location>
</feature>
<keyword evidence="8" id="KW-0902">Two-component regulatory system</keyword>